<evidence type="ECO:0000313" key="1">
    <source>
        <dbReference type="EMBL" id="PRX19955.1"/>
    </source>
</evidence>
<gene>
    <name evidence="1" type="ORF">CLV67_109220</name>
</gene>
<accession>A0A2T0K9Z8</accession>
<dbReference type="EMBL" id="PVMZ01000009">
    <property type="protein sequence ID" value="PRX19955.1"/>
    <property type="molecule type" value="Genomic_DNA"/>
</dbReference>
<name>A0A2T0K9Z8_9ACTN</name>
<sequence>MDLRVEPWRRPAHRPTGREAAVLLVAFAPGEVLPALDIAAAIPPGAPVDALAVRLHRYEDSPEWVDGFRTGPLRNLAARELPDLGPIDEATCCYSIQVSVPDPTDLTHLQLAWAVASQASRAGAVAVLDAFAHDWSLPEPIAALDPHRPFDVVREISVIAESESSPGFGHAVHTRGMIKFGRPDLVMGVPEDRIGDAASILNQLAAMLAEGHVLTAGQQLRVNDEETLTVVTYTPDAQVPNVQLIKDGLLLTAGQAPPPRP</sequence>
<protein>
    <recommendedName>
        <fullName evidence="3">DUF4261 domain-containing protein</fullName>
    </recommendedName>
</protein>
<organism evidence="1 2">
    <name type="scientific">Actinoplanes italicus</name>
    <dbReference type="NCBI Taxonomy" id="113567"/>
    <lineage>
        <taxon>Bacteria</taxon>
        <taxon>Bacillati</taxon>
        <taxon>Actinomycetota</taxon>
        <taxon>Actinomycetes</taxon>
        <taxon>Micromonosporales</taxon>
        <taxon>Micromonosporaceae</taxon>
        <taxon>Actinoplanes</taxon>
    </lineage>
</organism>
<proteinExistence type="predicted"/>
<reference evidence="1 2" key="1">
    <citation type="submission" date="2018-03" db="EMBL/GenBank/DDBJ databases">
        <title>Genomic Encyclopedia of Archaeal and Bacterial Type Strains, Phase II (KMG-II): from individual species to whole genera.</title>
        <authorList>
            <person name="Goeker M."/>
        </authorList>
    </citation>
    <scope>NUCLEOTIDE SEQUENCE [LARGE SCALE GENOMIC DNA]</scope>
    <source>
        <strain evidence="1 2">DSM 43146</strain>
    </source>
</reference>
<evidence type="ECO:0000313" key="2">
    <source>
        <dbReference type="Proteomes" id="UP000239415"/>
    </source>
</evidence>
<keyword evidence="2" id="KW-1185">Reference proteome</keyword>
<evidence type="ECO:0008006" key="3">
    <source>
        <dbReference type="Google" id="ProtNLM"/>
    </source>
</evidence>
<comment type="caution">
    <text evidence="1">The sequence shown here is derived from an EMBL/GenBank/DDBJ whole genome shotgun (WGS) entry which is preliminary data.</text>
</comment>
<dbReference type="AlphaFoldDB" id="A0A2T0K9Z8"/>
<dbReference type="Proteomes" id="UP000239415">
    <property type="component" value="Unassembled WGS sequence"/>
</dbReference>